<name>A0A848CIZ7_9FIRM</name>
<dbReference type="RefSeq" id="WP_168932875.1">
    <property type="nucleotide sequence ID" value="NZ_JABAFX010000001.1"/>
</dbReference>
<evidence type="ECO:0000313" key="2">
    <source>
        <dbReference type="Proteomes" id="UP000580130"/>
    </source>
</evidence>
<sequence length="54" mass="6219">MTTPLFLLRSVELGISIQDLDLLTIGLVLDMWTEKSNDGVKYKRIATQEDFDKF</sequence>
<dbReference type="EMBL" id="JABAFX010000001">
    <property type="protein sequence ID" value="NME55990.1"/>
    <property type="molecule type" value="Genomic_DNA"/>
</dbReference>
<proteinExistence type="predicted"/>
<evidence type="ECO:0000313" key="1">
    <source>
        <dbReference type="EMBL" id="NME55990.1"/>
    </source>
</evidence>
<protein>
    <submittedName>
        <fullName evidence="1">Uncharacterized protein</fullName>
    </submittedName>
</protein>
<gene>
    <name evidence="1" type="ORF">HF855_00760</name>
</gene>
<organism evidence="1 2">
    <name type="scientific">Dorea formicigenerans</name>
    <dbReference type="NCBI Taxonomy" id="39486"/>
    <lineage>
        <taxon>Bacteria</taxon>
        <taxon>Bacillati</taxon>
        <taxon>Bacillota</taxon>
        <taxon>Clostridia</taxon>
        <taxon>Lachnospirales</taxon>
        <taxon>Lachnospiraceae</taxon>
        <taxon>Dorea</taxon>
    </lineage>
</organism>
<reference evidence="1 2" key="1">
    <citation type="submission" date="2020-04" db="EMBL/GenBank/DDBJ databases">
        <authorList>
            <person name="Hitch T.C.A."/>
            <person name="Wylensek D."/>
            <person name="Clavel T."/>
        </authorList>
    </citation>
    <scope>NUCLEOTIDE SEQUENCE [LARGE SCALE GENOMIC DNA]</scope>
    <source>
        <strain evidence="1 2">BSM-383-APC-5F</strain>
    </source>
</reference>
<accession>A0A848CIZ7</accession>
<comment type="caution">
    <text evidence="1">The sequence shown here is derived from an EMBL/GenBank/DDBJ whole genome shotgun (WGS) entry which is preliminary data.</text>
</comment>
<dbReference type="AlphaFoldDB" id="A0A848CIZ7"/>
<dbReference type="Proteomes" id="UP000580130">
    <property type="component" value="Unassembled WGS sequence"/>
</dbReference>